<dbReference type="AlphaFoldDB" id="A0A507R5W7"/>
<dbReference type="OrthoDB" id="4505928at2759"/>
<dbReference type="Proteomes" id="UP000319663">
    <property type="component" value="Unassembled WGS sequence"/>
</dbReference>
<evidence type="ECO:0000313" key="2">
    <source>
        <dbReference type="EMBL" id="TQB76416.1"/>
    </source>
</evidence>
<feature type="region of interest" description="Disordered" evidence="1">
    <location>
        <begin position="98"/>
        <end position="144"/>
    </location>
</feature>
<dbReference type="PANTHER" id="PTHR42070">
    <property type="entry name" value="FILAMENT ASSOCIATED PROTEIN, PUTATIVE (AFU_ORTHOLOGUE AFUA_8G06630)-RELATED"/>
    <property type="match status" value="1"/>
</dbReference>
<organism evidence="2 3">
    <name type="scientific">Monascus purpureus</name>
    <name type="common">Red mold</name>
    <name type="synonym">Monascus anka</name>
    <dbReference type="NCBI Taxonomy" id="5098"/>
    <lineage>
        <taxon>Eukaryota</taxon>
        <taxon>Fungi</taxon>
        <taxon>Dikarya</taxon>
        <taxon>Ascomycota</taxon>
        <taxon>Pezizomycotina</taxon>
        <taxon>Eurotiomycetes</taxon>
        <taxon>Eurotiomycetidae</taxon>
        <taxon>Eurotiales</taxon>
        <taxon>Aspergillaceae</taxon>
        <taxon>Monascus</taxon>
    </lineage>
</organism>
<accession>A0A507R5W7</accession>
<dbReference type="EMBL" id="VIFY01000010">
    <property type="protein sequence ID" value="TQB76416.1"/>
    <property type="molecule type" value="Genomic_DNA"/>
</dbReference>
<dbReference type="PANTHER" id="PTHR42070:SF1">
    <property type="entry name" value="FILAMENT ASSOCIATED PROTEIN, PUTATIVE (AFU_ORTHOLOGUE AFUA_8G06630)-RELATED"/>
    <property type="match status" value="1"/>
</dbReference>
<gene>
    <name evidence="2" type="ORF">MPDQ_000240</name>
</gene>
<evidence type="ECO:0008006" key="4">
    <source>
        <dbReference type="Google" id="ProtNLM"/>
    </source>
</evidence>
<dbReference type="STRING" id="5098.A0A507R5W7"/>
<protein>
    <recommendedName>
        <fullName evidence="4">BZIP domain-containing protein</fullName>
    </recommendedName>
</protein>
<name>A0A507R5W7_MONPU</name>
<feature type="region of interest" description="Disordered" evidence="1">
    <location>
        <begin position="162"/>
        <end position="188"/>
    </location>
</feature>
<feature type="compositionally biased region" description="Polar residues" evidence="1">
    <location>
        <begin position="1"/>
        <end position="23"/>
    </location>
</feature>
<reference evidence="2 3" key="1">
    <citation type="submission" date="2019-06" db="EMBL/GenBank/DDBJ databases">
        <title>Wine fermentation using esterase from Monascus purpureus.</title>
        <authorList>
            <person name="Geng C."/>
            <person name="Zhang Y."/>
        </authorList>
    </citation>
    <scope>NUCLEOTIDE SEQUENCE [LARGE SCALE GENOMIC DNA]</scope>
    <source>
        <strain evidence="2">HQ1</strain>
    </source>
</reference>
<evidence type="ECO:0000256" key="1">
    <source>
        <dbReference type="SAM" id="MobiDB-lite"/>
    </source>
</evidence>
<dbReference type="CDD" id="cd14688">
    <property type="entry name" value="bZIP_YAP"/>
    <property type="match status" value="1"/>
</dbReference>
<keyword evidence="3" id="KW-1185">Reference proteome</keyword>
<comment type="caution">
    <text evidence="2">The sequence shown here is derived from an EMBL/GenBank/DDBJ whole genome shotgun (WGS) entry which is preliminary data.</text>
</comment>
<proteinExistence type="predicted"/>
<feature type="region of interest" description="Disordered" evidence="1">
    <location>
        <begin position="1"/>
        <end position="36"/>
    </location>
</feature>
<evidence type="ECO:0000313" key="3">
    <source>
        <dbReference type="Proteomes" id="UP000319663"/>
    </source>
</evidence>
<sequence>MTNMGTKITQSPKTNANVDSITSRARIRDNQRRSRARRKEYIHDLEQRLRRFESLGVEATLEVQAAGRKVAAENALLRSLLRQHGVSEEQIQDYLESHTANDSPFNPPLTKVPRLVISPLPGTQSDQLGRHSVLRPSSCLPQMDNSLRETSIRRIGSLVSDSVANRDGNVPHEHTSNAEQPTTDGFVSPGAFKLQQPRGRQYTGHSTPCETAARIITTMRGCQDTHDVRAELGCHSQSNCMVRNMDIFEILDK</sequence>